<reference evidence="1" key="1">
    <citation type="submission" date="2019-11" db="EMBL/GenBank/DDBJ databases">
        <title>Nori genome reveals adaptations in red seaweeds to the harsh intertidal environment.</title>
        <authorList>
            <person name="Wang D."/>
            <person name="Mao Y."/>
        </authorList>
    </citation>
    <scope>NUCLEOTIDE SEQUENCE</scope>
    <source>
        <tissue evidence="1">Gametophyte</tissue>
    </source>
</reference>
<gene>
    <name evidence="1" type="ORF">I4F81_004384</name>
</gene>
<dbReference type="Proteomes" id="UP000798662">
    <property type="component" value="Chromosome 1"/>
</dbReference>
<organism evidence="1 2">
    <name type="scientific">Pyropia yezoensis</name>
    <name type="common">Susabi-nori</name>
    <name type="synonym">Porphyra yezoensis</name>
    <dbReference type="NCBI Taxonomy" id="2788"/>
    <lineage>
        <taxon>Eukaryota</taxon>
        <taxon>Rhodophyta</taxon>
        <taxon>Bangiophyceae</taxon>
        <taxon>Bangiales</taxon>
        <taxon>Bangiaceae</taxon>
        <taxon>Pyropia</taxon>
    </lineage>
</organism>
<proteinExistence type="predicted"/>
<evidence type="ECO:0000313" key="2">
    <source>
        <dbReference type="Proteomes" id="UP000798662"/>
    </source>
</evidence>
<accession>A0ACC3BVS5</accession>
<protein>
    <submittedName>
        <fullName evidence="1">Uncharacterized protein</fullName>
    </submittedName>
</protein>
<comment type="caution">
    <text evidence="1">The sequence shown here is derived from an EMBL/GenBank/DDBJ whole genome shotgun (WGS) entry which is preliminary data.</text>
</comment>
<keyword evidence="2" id="KW-1185">Reference proteome</keyword>
<dbReference type="EMBL" id="CM020618">
    <property type="protein sequence ID" value="KAK1861804.1"/>
    <property type="molecule type" value="Genomic_DNA"/>
</dbReference>
<evidence type="ECO:0000313" key="1">
    <source>
        <dbReference type="EMBL" id="KAK1861804.1"/>
    </source>
</evidence>
<name>A0ACC3BVS5_PYRYE</name>
<sequence length="226" mass="24267">MATSAILDLAHSLQGISLAPSPVGVTQLADPVASMRVRLEVRPVESQGYAYLTRSRVYHYVDCHHVTSSTKVVRTAFGGAPPAGRRLGFCCIGAGLVDGHYAAGVVVERLVAKLRAHLVAEERARFDFLPTATLIRPDPVPRVSLSVKQELLSSPSLARFRDPRDDHVYHTQAACISVNSDEVEVLTEVAGRTQCSKCAAVEAVARRLMSPGKACNEHVVVADMAG</sequence>